<feature type="domain" description="Signal transduction histidine kinase internal region" evidence="2">
    <location>
        <begin position="178"/>
        <end position="258"/>
    </location>
</feature>
<dbReference type="Gene3D" id="3.30.565.10">
    <property type="entry name" value="Histidine kinase-like ATPase, C-terminal domain"/>
    <property type="match status" value="1"/>
</dbReference>
<dbReference type="InterPro" id="IPR050640">
    <property type="entry name" value="Bact_2-comp_sensor_kinase"/>
</dbReference>
<sequence length="382" mass="43631">MVRILSKALIYKLNQSTEIQFWLAQFFGWSAYSLVTFFALTVWDDNVTWSHVLHIAVQALLGILCTWPLRPLFRWAFGLPGLSRLLLAISGLLALSWAWTASRMTLFMWISGERGLWQQFNDWYFGSLFVFISWAAIYIGVRYYGLLQLEHDKLLRAKASRREEQVKRLQAEAESRDAQLRMLRYQLNPHFLFNTLNALNSLVRVGESEQAAAMIDQLSGFLRHALDADTRPVVSLDEELFMIRLYLDIERARFQDRLQLEFNIEPSAGLALVPSMILQPLIENAMKYAIADSEDGGIIGIDASVQSNRLELKVWDTGPGMDTKTLGDERGIGLSNTLNRLETLFESDYTFEALDVNPTGLCMRMVIPLTFDTQQMLEAKVG</sequence>
<keyword evidence="1" id="KW-1133">Transmembrane helix</keyword>
<name>A0ABT3TFI8_9GAMM</name>
<dbReference type="SUPFAM" id="SSF55874">
    <property type="entry name" value="ATPase domain of HSP90 chaperone/DNA topoisomerase II/histidine kinase"/>
    <property type="match status" value="1"/>
</dbReference>
<proteinExistence type="predicted"/>
<dbReference type="InterPro" id="IPR010559">
    <property type="entry name" value="Sig_transdc_His_kin_internal"/>
</dbReference>
<keyword evidence="4" id="KW-1185">Reference proteome</keyword>
<organism evidence="3 4">
    <name type="scientific">Candidatus Litorirhabdus singularis</name>
    <dbReference type="NCBI Taxonomy" id="2518993"/>
    <lineage>
        <taxon>Bacteria</taxon>
        <taxon>Pseudomonadati</taxon>
        <taxon>Pseudomonadota</taxon>
        <taxon>Gammaproteobacteria</taxon>
        <taxon>Cellvibrionales</taxon>
        <taxon>Halieaceae</taxon>
        <taxon>Candidatus Litorirhabdus</taxon>
    </lineage>
</organism>
<keyword evidence="1" id="KW-0472">Membrane</keyword>
<evidence type="ECO:0000313" key="3">
    <source>
        <dbReference type="EMBL" id="MCX2980177.1"/>
    </source>
</evidence>
<reference evidence="3" key="1">
    <citation type="submission" date="2019-02" db="EMBL/GenBank/DDBJ databases">
        <authorList>
            <person name="Li S.-H."/>
        </authorList>
    </citation>
    <scope>NUCLEOTIDE SEQUENCE</scope>
    <source>
        <strain evidence="3">IMCC14734</strain>
    </source>
</reference>
<protein>
    <submittedName>
        <fullName evidence="3">Sensor histidine kinase</fullName>
    </submittedName>
</protein>
<dbReference type="GO" id="GO:0016301">
    <property type="term" value="F:kinase activity"/>
    <property type="evidence" value="ECO:0007669"/>
    <property type="project" value="UniProtKB-KW"/>
</dbReference>
<feature type="transmembrane region" description="Helical" evidence="1">
    <location>
        <begin position="55"/>
        <end position="73"/>
    </location>
</feature>
<comment type="caution">
    <text evidence="3">The sequence shown here is derived from an EMBL/GenBank/DDBJ whole genome shotgun (WGS) entry which is preliminary data.</text>
</comment>
<dbReference type="InterPro" id="IPR036890">
    <property type="entry name" value="HATPase_C_sf"/>
</dbReference>
<accession>A0ABT3TFI8</accession>
<feature type="transmembrane region" description="Helical" evidence="1">
    <location>
        <begin position="21"/>
        <end position="43"/>
    </location>
</feature>
<feature type="transmembrane region" description="Helical" evidence="1">
    <location>
        <begin position="85"/>
        <end position="111"/>
    </location>
</feature>
<feature type="transmembrane region" description="Helical" evidence="1">
    <location>
        <begin position="123"/>
        <end position="144"/>
    </location>
</feature>
<dbReference type="PANTHER" id="PTHR34220">
    <property type="entry name" value="SENSOR HISTIDINE KINASE YPDA"/>
    <property type="match status" value="1"/>
</dbReference>
<keyword evidence="1" id="KW-0812">Transmembrane</keyword>
<dbReference type="EMBL" id="SHNN01000001">
    <property type="protein sequence ID" value="MCX2980177.1"/>
    <property type="molecule type" value="Genomic_DNA"/>
</dbReference>
<evidence type="ECO:0000313" key="4">
    <source>
        <dbReference type="Proteomes" id="UP001143362"/>
    </source>
</evidence>
<keyword evidence="3" id="KW-0808">Transferase</keyword>
<evidence type="ECO:0000259" key="2">
    <source>
        <dbReference type="Pfam" id="PF06580"/>
    </source>
</evidence>
<gene>
    <name evidence="3" type="ORF">EYC98_04765</name>
</gene>
<dbReference type="Pfam" id="PF06580">
    <property type="entry name" value="His_kinase"/>
    <property type="match status" value="1"/>
</dbReference>
<evidence type="ECO:0000256" key="1">
    <source>
        <dbReference type="SAM" id="Phobius"/>
    </source>
</evidence>
<dbReference type="PANTHER" id="PTHR34220:SF7">
    <property type="entry name" value="SENSOR HISTIDINE KINASE YPDA"/>
    <property type="match status" value="1"/>
</dbReference>
<keyword evidence="3" id="KW-0418">Kinase</keyword>
<dbReference type="Proteomes" id="UP001143362">
    <property type="component" value="Unassembled WGS sequence"/>
</dbReference>